<feature type="transmembrane region" description="Helical" evidence="1">
    <location>
        <begin position="42"/>
        <end position="59"/>
    </location>
</feature>
<protein>
    <recommendedName>
        <fullName evidence="4">Protein TraX</fullName>
    </recommendedName>
</protein>
<keyword evidence="3" id="KW-1185">Reference proteome</keyword>
<evidence type="ECO:0000256" key="1">
    <source>
        <dbReference type="SAM" id="Phobius"/>
    </source>
</evidence>
<dbReference type="PATRIC" id="fig|1886670.3.peg.2338"/>
<evidence type="ECO:0000313" key="2">
    <source>
        <dbReference type="EMBL" id="ODP28308.1"/>
    </source>
</evidence>
<reference evidence="2 3" key="1">
    <citation type="submission" date="2016-08" db="EMBL/GenBank/DDBJ databases">
        <title>Genome sequencing of Paenibacillus sp. TI45-13ar, isolated from Korean traditional nuruk.</title>
        <authorList>
            <person name="Kim S.-J."/>
        </authorList>
    </citation>
    <scope>NUCLEOTIDE SEQUENCE [LARGE SCALE GENOMIC DNA]</scope>
    <source>
        <strain evidence="2 3">TI45-13ar</strain>
    </source>
</reference>
<keyword evidence="1" id="KW-1133">Transmembrane helix</keyword>
<feature type="transmembrane region" description="Helical" evidence="1">
    <location>
        <begin position="129"/>
        <end position="152"/>
    </location>
</feature>
<comment type="caution">
    <text evidence="2">The sequence shown here is derived from an EMBL/GenBank/DDBJ whole genome shotgun (WGS) entry which is preliminary data.</text>
</comment>
<organism evidence="2 3">
    <name type="scientific">Paenibacillus nuruki</name>
    <dbReference type="NCBI Taxonomy" id="1886670"/>
    <lineage>
        <taxon>Bacteria</taxon>
        <taxon>Bacillati</taxon>
        <taxon>Bacillota</taxon>
        <taxon>Bacilli</taxon>
        <taxon>Bacillales</taxon>
        <taxon>Paenibacillaceae</taxon>
        <taxon>Paenibacillus</taxon>
    </lineage>
</organism>
<dbReference type="InterPro" id="IPR008875">
    <property type="entry name" value="TraX"/>
</dbReference>
<evidence type="ECO:0000313" key="3">
    <source>
        <dbReference type="Proteomes" id="UP000094578"/>
    </source>
</evidence>
<sequence>MSMLTLRKGITLNHFQLKLLGILFMVFDHVHQFFYIDGIPMWFTWLGRIVAPIFLFLSAEGFHYTRNRFKYLLHLYIGFVGMNIVSQGLQTTFPSDHMLINNIFGTLFLAVLYMLMIDRLIQSIRHHHWWNMLGTIGLMMIPVLLSFVAISLLSQEHISSWSLYIMYVLPIPILVEGGYFFILLGVMFYVLRKYRIGQIIFFILFSLMIGLLSGASLLDLDTNFQWLMIFAVIPLSLYNGEKGRSMKYFFYLFYPAHIYFLYILAYYIQR</sequence>
<dbReference type="Pfam" id="PF05857">
    <property type="entry name" value="TraX"/>
    <property type="match status" value="1"/>
</dbReference>
<accession>A0A1E3L3G1</accession>
<feature type="transmembrane region" description="Helical" evidence="1">
    <location>
        <begin position="99"/>
        <end position="117"/>
    </location>
</feature>
<proteinExistence type="predicted"/>
<gene>
    <name evidence="2" type="ORF">PTI45_02298</name>
</gene>
<feature type="transmembrane region" description="Helical" evidence="1">
    <location>
        <begin position="198"/>
        <end position="218"/>
    </location>
</feature>
<dbReference type="Proteomes" id="UP000094578">
    <property type="component" value="Unassembled WGS sequence"/>
</dbReference>
<feature type="transmembrane region" description="Helical" evidence="1">
    <location>
        <begin position="71"/>
        <end position="93"/>
    </location>
</feature>
<evidence type="ECO:0008006" key="4">
    <source>
        <dbReference type="Google" id="ProtNLM"/>
    </source>
</evidence>
<keyword evidence="1" id="KW-0472">Membrane</keyword>
<keyword evidence="1" id="KW-0812">Transmembrane</keyword>
<dbReference type="EMBL" id="MDER01000039">
    <property type="protein sequence ID" value="ODP28308.1"/>
    <property type="molecule type" value="Genomic_DNA"/>
</dbReference>
<feature type="transmembrane region" description="Helical" evidence="1">
    <location>
        <begin position="164"/>
        <end position="191"/>
    </location>
</feature>
<name>A0A1E3L3G1_9BACL</name>
<feature type="transmembrane region" description="Helical" evidence="1">
    <location>
        <begin position="224"/>
        <end position="241"/>
    </location>
</feature>
<dbReference type="STRING" id="1886670.PTI45_02298"/>
<feature type="transmembrane region" description="Helical" evidence="1">
    <location>
        <begin position="248"/>
        <end position="268"/>
    </location>
</feature>
<dbReference type="AlphaFoldDB" id="A0A1E3L3G1"/>